<gene>
    <name evidence="2" type="ORF">L596_023748</name>
</gene>
<name>A0A4V5ZZH6_STECR</name>
<dbReference type="Proteomes" id="UP000298663">
    <property type="component" value="Unassembled WGS sequence"/>
</dbReference>
<keyword evidence="1" id="KW-0732">Signal</keyword>
<keyword evidence="3" id="KW-1185">Reference proteome</keyword>
<accession>A0A4V5ZZH6</accession>
<comment type="caution">
    <text evidence="2">The sequence shown here is derived from an EMBL/GenBank/DDBJ whole genome shotgun (WGS) entry which is preliminary data.</text>
</comment>
<evidence type="ECO:0000313" key="3">
    <source>
        <dbReference type="Proteomes" id="UP000298663"/>
    </source>
</evidence>
<protein>
    <recommendedName>
        <fullName evidence="4">Activin types I and II receptor domain-containing protein</fullName>
    </recommendedName>
</protein>
<reference evidence="2 3" key="2">
    <citation type="journal article" date="2019" name="G3 (Bethesda)">
        <title>Hybrid Assembly of the Genome of the Entomopathogenic Nematode Steinernema carpocapsae Identifies the X-Chromosome.</title>
        <authorList>
            <person name="Serra L."/>
            <person name="Macchietto M."/>
            <person name="Macias-Munoz A."/>
            <person name="McGill C.J."/>
            <person name="Rodriguez I.M."/>
            <person name="Rodriguez B."/>
            <person name="Murad R."/>
            <person name="Mortazavi A."/>
        </authorList>
    </citation>
    <scope>NUCLEOTIDE SEQUENCE [LARGE SCALE GENOMIC DNA]</scope>
    <source>
        <strain evidence="2 3">ALL</strain>
    </source>
</reference>
<evidence type="ECO:0008006" key="4">
    <source>
        <dbReference type="Google" id="ProtNLM"/>
    </source>
</evidence>
<dbReference type="AlphaFoldDB" id="A0A4V5ZZH6"/>
<feature type="signal peptide" evidence="1">
    <location>
        <begin position="1"/>
        <end position="23"/>
    </location>
</feature>
<dbReference type="EMBL" id="AZBU02000008">
    <property type="protein sequence ID" value="TKR67625.1"/>
    <property type="molecule type" value="Genomic_DNA"/>
</dbReference>
<sequence length="190" mass="21257">MKSFLCVLICILLPMLFVQDVLALECFFESTDPEVRLKTGTENCSVTNMIFDNFCAKAVLADGNVIRGCDNELVEKDKLVQFACKKPGHSTHEIYSETADLFCCTKDLCNGAPTVNISSILCLSLLCLLFTHKLFYYLHTLSLTRNPRLSVRSHKSTHQQSKTGVLNSGHSQLRLFSARLLIPAPRRSVL</sequence>
<proteinExistence type="predicted"/>
<feature type="chain" id="PRO_5020495227" description="Activin types I and II receptor domain-containing protein" evidence="1">
    <location>
        <begin position="24"/>
        <end position="190"/>
    </location>
</feature>
<evidence type="ECO:0000313" key="2">
    <source>
        <dbReference type="EMBL" id="TKR67625.1"/>
    </source>
</evidence>
<reference evidence="2 3" key="1">
    <citation type="journal article" date="2015" name="Genome Biol.">
        <title>Comparative genomics of Steinernema reveals deeply conserved gene regulatory networks.</title>
        <authorList>
            <person name="Dillman A.R."/>
            <person name="Macchietto M."/>
            <person name="Porter C.F."/>
            <person name="Rogers A."/>
            <person name="Williams B."/>
            <person name="Antoshechkin I."/>
            <person name="Lee M.M."/>
            <person name="Goodwin Z."/>
            <person name="Lu X."/>
            <person name="Lewis E.E."/>
            <person name="Goodrich-Blair H."/>
            <person name="Stock S.P."/>
            <person name="Adams B.J."/>
            <person name="Sternberg P.W."/>
            <person name="Mortazavi A."/>
        </authorList>
    </citation>
    <scope>NUCLEOTIDE SEQUENCE [LARGE SCALE GENOMIC DNA]</scope>
    <source>
        <strain evidence="2 3">ALL</strain>
    </source>
</reference>
<evidence type="ECO:0000256" key="1">
    <source>
        <dbReference type="SAM" id="SignalP"/>
    </source>
</evidence>
<organism evidence="2 3">
    <name type="scientific">Steinernema carpocapsae</name>
    <name type="common">Entomopathogenic nematode</name>
    <dbReference type="NCBI Taxonomy" id="34508"/>
    <lineage>
        <taxon>Eukaryota</taxon>
        <taxon>Metazoa</taxon>
        <taxon>Ecdysozoa</taxon>
        <taxon>Nematoda</taxon>
        <taxon>Chromadorea</taxon>
        <taxon>Rhabditida</taxon>
        <taxon>Tylenchina</taxon>
        <taxon>Panagrolaimomorpha</taxon>
        <taxon>Strongyloidoidea</taxon>
        <taxon>Steinernematidae</taxon>
        <taxon>Steinernema</taxon>
    </lineage>
</organism>